<dbReference type="AlphaFoldDB" id="A0A4E9E5U0"/>
<feature type="transmembrane region" description="Helical" evidence="1">
    <location>
        <begin position="54"/>
        <end position="78"/>
    </location>
</feature>
<name>A0A4E9E5U0_GIBZA</name>
<evidence type="ECO:0000256" key="1">
    <source>
        <dbReference type="SAM" id="Phobius"/>
    </source>
</evidence>
<keyword evidence="1" id="KW-1133">Transmembrane helix</keyword>
<keyword evidence="1" id="KW-0472">Membrane</keyword>
<organism evidence="3">
    <name type="scientific">Gibberella zeae</name>
    <name type="common">Wheat head blight fungus</name>
    <name type="synonym">Fusarium graminearum</name>
    <dbReference type="NCBI Taxonomy" id="5518"/>
    <lineage>
        <taxon>Eukaryota</taxon>
        <taxon>Fungi</taxon>
        <taxon>Dikarya</taxon>
        <taxon>Ascomycota</taxon>
        <taxon>Pezizomycotina</taxon>
        <taxon>Sordariomycetes</taxon>
        <taxon>Hypocreomycetidae</taxon>
        <taxon>Hypocreales</taxon>
        <taxon>Nectriaceae</taxon>
        <taxon>Fusarium</taxon>
    </lineage>
</organism>
<protein>
    <submittedName>
        <fullName evidence="3">Uncharacterized protein</fullName>
    </submittedName>
</protein>
<reference evidence="3" key="1">
    <citation type="submission" date="2019-04" db="EMBL/GenBank/DDBJ databases">
        <authorList>
            <person name="Melise S."/>
            <person name="Noan J."/>
            <person name="Okalmin O."/>
        </authorList>
    </citation>
    <scope>NUCLEOTIDE SEQUENCE</scope>
    <source>
        <strain evidence="3">FN9</strain>
    </source>
</reference>
<evidence type="ECO:0000313" key="3">
    <source>
        <dbReference type="EMBL" id="VIO52602.1"/>
    </source>
</evidence>
<dbReference type="EMBL" id="CAAKMV010000033">
    <property type="protein sequence ID" value="VIO52602.1"/>
    <property type="molecule type" value="Genomic_DNA"/>
</dbReference>
<reference evidence="2" key="2">
    <citation type="submission" date="2021-03" db="EMBL/GenBank/DDBJ databases">
        <authorList>
            <person name="Alouane T."/>
            <person name="Langin T."/>
            <person name="Bonhomme L."/>
        </authorList>
    </citation>
    <scope>NUCLEOTIDE SEQUENCE</scope>
    <source>
        <strain evidence="2">MDC_Fg202</strain>
    </source>
</reference>
<accession>A0A4E9E5U0</accession>
<keyword evidence="1" id="KW-0812">Transmembrane</keyword>
<gene>
    <name evidence="3" type="ORF">FUG_LOCUS35055</name>
    <name evidence="2" type="ORF">MDCFG202_LOCUS434272</name>
</gene>
<evidence type="ECO:0000313" key="2">
    <source>
        <dbReference type="EMBL" id="CAG1998293.1"/>
    </source>
</evidence>
<sequence>MSCLSESAGYFGPSSVLIQGRGKYRHHFSYIILLLMADPCNHRNENATGNDPRAVGLGLIALLCHTACLLALGVEWFARYYTKASGPGQVRSRECHCNDGPVRLQEVHPPSVLLDEIPDKASKTEESAMRRPIQS</sequence>
<dbReference type="Proteomes" id="UP000746612">
    <property type="component" value="Unassembled WGS sequence"/>
</dbReference>
<proteinExistence type="predicted"/>
<dbReference type="EMBL" id="CAJPIJ010000162">
    <property type="protein sequence ID" value="CAG1998293.1"/>
    <property type="molecule type" value="Genomic_DNA"/>
</dbReference>